<dbReference type="EMBL" id="CAJOBI010000707">
    <property type="protein sequence ID" value="CAF3840632.1"/>
    <property type="molecule type" value="Genomic_DNA"/>
</dbReference>
<proteinExistence type="predicted"/>
<dbReference type="Proteomes" id="UP000676336">
    <property type="component" value="Unassembled WGS sequence"/>
</dbReference>
<dbReference type="AlphaFoldDB" id="A0A8S2KDT8"/>
<sequence length="84" mass="9742">MSAAIESSSFLSNTLKRRQQKRHEATGIEIDQYCRINDLLSGNQRTLYRLLFQLYLRYNKDSNNLLKSISSLPSVRMDADSPFL</sequence>
<comment type="caution">
    <text evidence="1">The sequence shown here is derived from an EMBL/GenBank/DDBJ whole genome shotgun (WGS) entry which is preliminary data.</text>
</comment>
<name>A0A8S2KDT8_9BILA</name>
<gene>
    <name evidence="1" type="ORF">SMN809_LOCUS3419</name>
</gene>
<evidence type="ECO:0000313" key="1">
    <source>
        <dbReference type="EMBL" id="CAF3840632.1"/>
    </source>
</evidence>
<protein>
    <submittedName>
        <fullName evidence="1">Uncharacterized protein</fullName>
    </submittedName>
</protein>
<organism evidence="1 2">
    <name type="scientific">Rotaria magnacalcarata</name>
    <dbReference type="NCBI Taxonomy" id="392030"/>
    <lineage>
        <taxon>Eukaryota</taxon>
        <taxon>Metazoa</taxon>
        <taxon>Spiralia</taxon>
        <taxon>Gnathifera</taxon>
        <taxon>Rotifera</taxon>
        <taxon>Eurotatoria</taxon>
        <taxon>Bdelloidea</taxon>
        <taxon>Philodinida</taxon>
        <taxon>Philodinidae</taxon>
        <taxon>Rotaria</taxon>
    </lineage>
</organism>
<reference evidence="1" key="1">
    <citation type="submission" date="2021-02" db="EMBL/GenBank/DDBJ databases">
        <authorList>
            <person name="Nowell W R."/>
        </authorList>
    </citation>
    <scope>NUCLEOTIDE SEQUENCE</scope>
</reference>
<evidence type="ECO:0000313" key="2">
    <source>
        <dbReference type="Proteomes" id="UP000676336"/>
    </source>
</evidence>
<accession>A0A8S2KDT8</accession>